<dbReference type="PATRIC" id="fig|1121865.3.peg.734"/>
<evidence type="ECO:0000313" key="2">
    <source>
        <dbReference type="Proteomes" id="UP000014113"/>
    </source>
</evidence>
<dbReference type="OrthoDB" id="531614at2"/>
<dbReference type="AlphaFoldDB" id="S1P515"/>
<gene>
    <name evidence="1" type="ORF">I568_00460</name>
</gene>
<dbReference type="Proteomes" id="UP000014113">
    <property type="component" value="Unassembled WGS sequence"/>
</dbReference>
<organism evidence="1 2">
    <name type="scientific">Enterococcus columbae DSM 7374 = ATCC 51263</name>
    <dbReference type="NCBI Taxonomy" id="1121865"/>
    <lineage>
        <taxon>Bacteria</taxon>
        <taxon>Bacillati</taxon>
        <taxon>Bacillota</taxon>
        <taxon>Bacilli</taxon>
        <taxon>Lactobacillales</taxon>
        <taxon>Enterococcaceae</taxon>
        <taxon>Enterococcus</taxon>
    </lineage>
</organism>
<protein>
    <submittedName>
        <fullName evidence="1">Uncharacterized protein</fullName>
    </submittedName>
</protein>
<comment type="caution">
    <text evidence="1">The sequence shown here is derived from an EMBL/GenBank/DDBJ whole genome shotgun (WGS) entry which is preliminary data.</text>
</comment>
<reference evidence="1 2" key="1">
    <citation type="submission" date="2013-03" db="EMBL/GenBank/DDBJ databases">
        <title>The Genome Sequence of Enterococcus columbae ATCC_51263 (PacBio/Illumina hybrid assembly).</title>
        <authorList>
            <consortium name="The Broad Institute Genomics Platform"/>
            <consortium name="The Broad Institute Genome Sequencing Center for Infectious Disease"/>
            <person name="Earl A."/>
            <person name="Russ C."/>
            <person name="Gilmore M."/>
            <person name="Surin D."/>
            <person name="Walker B."/>
            <person name="Young S."/>
            <person name="Zeng Q."/>
            <person name="Gargeya S."/>
            <person name="Fitzgerald M."/>
            <person name="Haas B."/>
            <person name="Abouelleil A."/>
            <person name="Allen A.W."/>
            <person name="Alvarado L."/>
            <person name="Arachchi H.M."/>
            <person name="Berlin A.M."/>
            <person name="Chapman S.B."/>
            <person name="Gainer-Dewar J."/>
            <person name="Goldberg J."/>
            <person name="Griggs A."/>
            <person name="Gujja S."/>
            <person name="Hansen M."/>
            <person name="Howarth C."/>
            <person name="Imamovic A."/>
            <person name="Ireland A."/>
            <person name="Larimer J."/>
            <person name="McCowan C."/>
            <person name="Murphy C."/>
            <person name="Pearson M."/>
            <person name="Poon T.W."/>
            <person name="Priest M."/>
            <person name="Roberts A."/>
            <person name="Saif S."/>
            <person name="Shea T."/>
            <person name="Sisk P."/>
            <person name="Sykes S."/>
            <person name="Wortman J."/>
            <person name="Nusbaum C."/>
            <person name="Birren B."/>
        </authorList>
    </citation>
    <scope>NUCLEOTIDE SEQUENCE [LARGE SCALE GENOMIC DNA]</scope>
    <source>
        <strain evidence="1 2">ATCC 51263</strain>
    </source>
</reference>
<dbReference type="RefSeq" id="WP_016182907.1">
    <property type="nucleotide sequence ID" value="NZ_JXKI01000021.1"/>
</dbReference>
<name>S1P515_9ENTE</name>
<accession>S1P515</accession>
<sequence>MAINDDWSASLQNEFPFMKRERAEEGTIYQRWGFECAAGWYALLSDCCLRITEEYEQAGREIDFIPLQIKEKFGTLRFYYGFKDFPQSISAIDFSDSQSLRFSPSNQQDDEEIALLRQAIDDIISETEEQSKQICEFCGEKGSLRTDLRWKKTLCDHCYNEQIQAFKLRQQNRKIPRSEDYKD</sequence>
<keyword evidence="2" id="KW-1185">Reference proteome</keyword>
<evidence type="ECO:0000313" key="1">
    <source>
        <dbReference type="EMBL" id="EOW87416.1"/>
    </source>
</evidence>
<dbReference type="eggNOG" id="ENOG5033F8F">
    <property type="taxonomic scope" value="Bacteria"/>
</dbReference>
<proteinExistence type="predicted"/>
<dbReference type="EMBL" id="ASWJ01000003">
    <property type="protein sequence ID" value="EOW87416.1"/>
    <property type="molecule type" value="Genomic_DNA"/>
</dbReference>